<dbReference type="RefSeq" id="WP_339853549.1">
    <property type="nucleotide sequence ID" value="NZ_CAXAXR010000005.1"/>
</dbReference>
<comment type="similarity">
    <text evidence="1">Belongs to the sulfatase family.</text>
</comment>
<protein>
    <submittedName>
        <fullName evidence="5">Arylsulfatase</fullName>
    </submittedName>
</protein>
<dbReference type="AlphaFoldDB" id="A0A348WCH0"/>
<evidence type="ECO:0000313" key="6">
    <source>
        <dbReference type="Proteomes" id="UP000264719"/>
    </source>
</evidence>
<dbReference type="InterPro" id="IPR000917">
    <property type="entry name" value="Sulfatase_N"/>
</dbReference>
<dbReference type="PROSITE" id="PS00149">
    <property type="entry name" value="SULFATASE_2"/>
    <property type="match status" value="1"/>
</dbReference>
<feature type="domain" description="Sulfatase N-terminal" evidence="4">
    <location>
        <begin position="5"/>
        <end position="400"/>
    </location>
</feature>
<dbReference type="Gene3D" id="3.40.720.10">
    <property type="entry name" value="Alkaline Phosphatase, subunit A"/>
    <property type="match status" value="1"/>
</dbReference>
<keyword evidence="2" id="KW-0479">Metal-binding</keyword>
<dbReference type="InterPro" id="IPR024607">
    <property type="entry name" value="Sulfatase_CS"/>
</dbReference>
<comment type="caution">
    <text evidence="5">The sequence shown here is derived from an EMBL/GenBank/DDBJ whole genome shotgun (WGS) entry which is preliminary data.</text>
</comment>
<organism evidence="5 6">
    <name type="scientific">Roseovarius nubinhibens</name>
    <dbReference type="NCBI Taxonomy" id="314263"/>
    <lineage>
        <taxon>Bacteria</taxon>
        <taxon>Pseudomonadati</taxon>
        <taxon>Pseudomonadota</taxon>
        <taxon>Alphaproteobacteria</taxon>
        <taxon>Rhodobacterales</taxon>
        <taxon>Roseobacteraceae</taxon>
        <taxon>Roseovarius</taxon>
    </lineage>
</organism>
<name>A0A348WCH0_9RHOB</name>
<sequence length="510" mass="56825">MSKRPNVLLIMTDQQRADSLGCLGNALASTPKIDGLAKRSAVFRNHHTPHQICAPSRSTLFSGHYARHHGLTRNGVALPEGTRLITHDLKSQGYKTHGVGKFHFQPILAGKEHAMPDSNAFWALPEANGWRGPFFGFETVDILIGEAVSATEGGHYAEWLGRVAPDAADLYLPENALEKPPEDLEEAWKSAIPCELHYNSWITDRACDFLREHDGADPFFLLTSFPDPHHPFAPPAPWCYMHDPLDMPMPNAKQDELDAMPSYIAETDSEEAQGSYVEFLRNPGPPREQGFLQTTKRISDASLRLAVAHTYGMVSMIDDCVGRILTELHRQGFADDTLIIFTSDHGELLGDHGLIRKGPSPYRALLNVPMLMAGPGVSPGERSGITSHLDLRSTLQDYLDLPATPTDGVSFADMLADPVASARDTLFAEYHPRTRLETYNQTILTPEWRFTYYPKRSDWGEMFHLTSDLGEHKNLYFEPEFETLRDDFISQLKTDFPPAPDAGGVSIATY</sequence>
<dbReference type="GO" id="GO:0046872">
    <property type="term" value="F:metal ion binding"/>
    <property type="evidence" value="ECO:0007669"/>
    <property type="project" value="UniProtKB-KW"/>
</dbReference>
<dbReference type="Proteomes" id="UP000264719">
    <property type="component" value="Unassembled WGS sequence"/>
</dbReference>
<dbReference type="PANTHER" id="PTHR45953">
    <property type="entry name" value="IDURONATE 2-SULFATASE"/>
    <property type="match status" value="1"/>
</dbReference>
<dbReference type="EMBL" id="DMVW01000098">
    <property type="protein sequence ID" value="HAR52232.1"/>
    <property type="molecule type" value="Genomic_DNA"/>
</dbReference>
<gene>
    <name evidence="5" type="ORF">DCS45_10210</name>
</gene>
<evidence type="ECO:0000256" key="2">
    <source>
        <dbReference type="ARBA" id="ARBA00022723"/>
    </source>
</evidence>
<reference evidence="5 6" key="1">
    <citation type="journal article" date="2018" name="Nat. Biotechnol.">
        <title>A standardized bacterial taxonomy based on genome phylogeny substantially revises the tree of life.</title>
        <authorList>
            <person name="Parks D.H."/>
            <person name="Chuvochina M."/>
            <person name="Waite D.W."/>
            <person name="Rinke C."/>
            <person name="Skarshewski A."/>
            <person name="Chaumeil P.A."/>
            <person name="Hugenholtz P."/>
        </authorList>
    </citation>
    <scope>NUCLEOTIDE SEQUENCE [LARGE SCALE GENOMIC DNA]</scope>
    <source>
        <strain evidence="5">UBA9169</strain>
    </source>
</reference>
<dbReference type="Pfam" id="PF00884">
    <property type="entry name" value="Sulfatase"/>
    <property type="match status" value="1"/>
</dbReference>
<proteinExistence type="inferred from homology"/>
<evidence type="ECO:0000259" key="4">
    <source>
        <dbReference type="Pfam" id="PF00884"/>
    </source>
</evidence>
<dbReference type="PANTHER" id="PTHR45953:SF1">
    <property type="entry name" value="IDURONATE 2-SULFATASE"/>
    <property type="match status" value="1"/>
</dbReference>
<accession>A0A348WCH0</accession>
<dbReference type="GO" id="GO:0008484">
    <property type="term" value="F:sulfuric ester hydrolase activity"/>
    <property type="evidence" value="ECO:0007669"/>
    <property type="project" value="TreeGrafter"/>
</dbReference>
<evidence type="ECO:0000256" key="3">
    <source>
        <dbReference type="ARBA" id="ARBA00022801"/>
    </source>
</evidence>
<keyword evidence="3" id="KW-0378">Hydrolase</keyword>
<evidence type="ECO:0000256" key="1">
    <source>
        <dbReference type="ARBA" id="ARBA00008779"/>
    </source>
</evidence>
<dbReference type="InterPro" id="IPR017850">
    <property type="entry name" value="Alkaline_phosphatase_core_sf"/>
</dbReference>
<evidence type="ECO:0000313" key="5">
    <source>
        <dbReference type="EMBL" id="HAR52232.1"/>
    </source>
</evidence>
<dbReference type="SUPFAM" id="SSF53649">
    <property type="entry name" value="Alkaline phosphatase-like"/>
    <property type="match status" value="1"/>
</dbReference>
<dbReference type="GO" id="GO:0005737">
    <property type="term" value="C:cytoplasm"/>
    <property type="evidence" value="ECO:0007669"/>
    <property type="project" value="TreeGrafter"/>
</dbReference>